<accession>A0A485D534</accession>
<dbReference type="PANTHER" id="PTHR43394:SF19">
    <property type="entry name" value="ABC TRANSPORTER B FAMILY"/>
    <property type="match status" value="1"/>
</dbReference>
<dbReference type="PANTHER" id="PTHR43394">
    <property type="entry name" value="ATP-DEPENDENT PERMEASE MDL1, MITOCHONDRIAL"/>
    <property type="match status" value="1"/>
</dbReference>
<dbReference type="GO" id="GO:0015421">
    <property type="term" value="F:ABC-type oligopeptide transporter activity"/>
    <property type="evidence" value="ECO:0007669"/>
    <property type="project" value="TreeGrafter"/>
</dbReference>
<dbReference type="GO" id="GO:0016887">
    <property type="term" value="F:ATP hydrolysis activity"/>
    <property type="evidence" value="ECO:0007669"/>
    <property type="project" value="InterPro"/>
</dbReference>
<evidence type="ECO:0000313" key="3">
    <source>
        <dbReference type="Proteomes" id="UP000345637"/>
    </source>
</evidence>
<proteinExistence type="predicted"/>
<dbReference type="Proteomes" id="UP000345637">
    <property type="component" value="Unassembled WGS sequence"/>
</dbReference>
<dbReference type="AlphaFoldDB" id="A0A485D534"/>
<dbReference type="EMBL" id="CAADJE010000041">
    <property type="protein sequence ID" value="VFS92216.1"/>
    <property type="molecule type" value="Genomic_DNA"/>
</dbReference>
<gene>
    <name evidence="2" type="primary">apxIB_2</name>
    <name evidence="2" type="ORF">NCTC12998_07301</name>
</gene>
<dbReference type="Gene3D" id="3.40.50.300">
    <property type="entry name" value="P-loop containing nucleotide triphosphate hydrolases"/>
    <property type="match status" value="1"/>
</dbReference>
<dbReference type="InterPro" id="IPR039421">
    <property type="entry name" value="Type_1_exporter"/>
</dbReference>
<reference evidence="2 3" key="1">
    <citation type="submission" date="2019-03" db="EMBL/GenBank/DDBJ databases">
        <authorList>
            <consortium name="Pathogen Informatics"/>
        </authorList>
    </citation>
    <scope>NUCLEOTIDE SEQUENCE [LARGE SCALE GENOMIC DNA]</scope>
    <source>
        <strain evidence="2 3">NCTC12998</strain>
    </source>
</reference>
<organism evidence="2 3">
    <name type="scientific">Raoultella planticola</name>
    <name type="common">Klebsiella planticola</name>
    <dbReference type="NCBI Taxonomy" id="575"/>
    <lineage>
        <taxon>Bacteria</taxon>
        <taxon>Pseudomonadati</taxon>
        <taxon>Pseudomonadota</taxon>
        <taxon>Gammaproteobacteria</taxon>
        <taxon>Enterobacterales</taxon>
        <taxon>Enterobacteriaceae</taxon>
        <taxon>Klebsiella/Raoultella group</taxon>
        <taxon>Raoultella</taxon>
    </lineage>
</organism>
<protein>
    <submittedName>
        <fullName evidence="2">RTX-I toxin determinant B</fullName>
    </submittedName>
</protein>
<name>A0A485D534_RAOPL</name>
<dbReference type="GO" id="GO:0005524">
    <property type="term" value="F:ATP binding"/>
    <property type="evidence" value="ECO:0007669"/>
    <property type="project" value="InterPro"/>
</dbReference>
<sequence length="131" mass="14045">MAAAALAGAHEFISELPMGYDTPVGEHGGQLSGGQKQRIGLARALITDPKVLILDEATSALDYESERIIHHNMAEICRGRTVFIIAHRLSTVRLADRIIVMERGGIGEQGTHAALLAGNGLYARLYALQQG</sequence>
<dbReference type="InterPro" id="IPR027417">
    <property type="entry name" value="P-loop_NTPase"/>
</dbReference>
<dbReference type="SUPFAM" id="SSF52540">
    <property type="entry name" value="P-loop containing nucleoside triphosphate hydrolases"/>
    <property type="match status" value="1"/>
</dbReference>
<dbReference type="InterPro" id="IPR003439">
    <property type="entry name" value="ABC_transporter-like_ATP-bd"/>
</dbReference>
<dbReference type="Pfam" id="PF00005">
    <property type="entry name" value="ABC_tran"/>
    <property type="match status" value="1"/>
</dbReference>
<evidence type="ECO:0000259" key="1">
    <source>
        <dbReference type="Pfam" id="PF00005"/>
    </source>
</evidence>
<feature type="domain" description="ABC transporter" evidence="1">
    <location>
        <begin position="9"/>
        <end position="59"/>
    </location>
</feature>
<evidence type="ECO:0000313" key="2">
    <source>
        <dbReference type="EMBL" id="VFS92216.1"/>
    </source>
</evidence>